<dbReference type="SMART" id="SM00533">
    <property type="entry name" value="MUTSd"/>
    <property type="match status" value="1"/>
</dbReference>
<proteinExistence type="inferred from homology"/>
<dbReference type="PANTHER" id="PTHR11361">
    <property type="entry name" value="DNA MISMATCH REPAIR PROTEIN MUTS FAMILY MEMBER"/>
    <property type="match status" value="1"/>
</dbReference>
<evidence type="ECO:0000313" key="7">
    <source>
        <dbReference type="EMBL" id="KAK8032768.1"/>
    </source>
</evidence>
<evidence type="ECO:0000259" key="6">
    <source>
        <dbReference type="PROSITE" id="PS00486"/>
    </source>
</evidence>
<dbReference type="Gene3D" id="1.10.1420.10">
    <property type="match status" value="1"/>
</dbReference>
<feature type="region of interest" description="Disordered" evidence="5">
    <location>
        <begin position="714"/>
        <end position="734"/>
    </location>
</feature>
<dbReference type="InterPro" id="IPR045076">
    <property type="entry name" value="MutS"/>
</dbReference>
<dbReference type="Pfam" id="PF00488">
    <property type="entry name" value="MutS_V"/>
    <property type="match status" value="1"/>
</dbReference>
<dbReference type="InterPro" id="IPR027417">
    <property type="entry name" value="P-loop_NTPase"/>
</dbReference>
<evidence type="ECO:0000256" key="2">
    <source>
        <dbReference type="ARBA" id="ARBA00022741"/>
    </source>
</evidence>
<dbReference type="Pfam" id="PF05192">
    <property type="entry name" value="MutS_III"/>
    <property type="match status" value="1"/>
</dbReference>
<organism evidence="7 8">
    <name type="scientific">Apiospora marii</name>
    <dbReference type="NCBI Taxonomy" id="335849"/>
    <lineage>
        <taxon>Eukaryota</taxon>
        <taxon>Fungi</taxon>
        <taxon>Dikarya</taxon>
        <taxon>Ascomycota</taxon>
        <taxon>Pezizomycotina</taxon>
        <taxon>Sordariomycetes</taxon>
        <taxon>Xylariomycetidae</taxon>
        <taxon>Amphisphaeriales</taxon>
        <taxon>Apiosporaceae</taxon>
        <taxon>Apiospora</taxon>
    </lineage>
</organism>
<dbReference type="CDD" id="cd03281">
    <property type="entry name" value="ABC_MSH5_euk"/>
    <property type="match status" value="1"/>
</dbReference>
<sequence>MAQRRGTPYQAAQSQSPRRSFASTPPLPEMARRPRSSSSNPRWDDPPLASSSSLLMPGSRFRPSPAAVSRASVYSPQLPPHPERQRLSLRPSSLRASSSSRSPSSEGNDRGQGHTDDPFGADNADALNEVILALDMKGNGNVGCAYYVASEEALFLMEDVSLAGMEIVDTLLLHAKPTTVIIPPRVSQEAHDKLQSGAHSEGGSIQDGAQGAYILRTLKSANFQYDAGVDKLLDVQSQVAAFHDMRHGSMEDEILNQCDLEQQHGYPQESRMRLGTIINLESRLAIGCAGAVLGDLHRRRTTQYLPNDPDALVAFSVKSVAMFTLFDSMFVNADTMMSLQIIQPEYHPNSQMRGPDKSSSGAKENLSLYGLFHYLACTPQGKHKLRQMFMRPSIDTDLIRTRQRTIAFFLRAGNAETVMQLGKDLRKVKNMRVTIAFLEKGVDSPGCNVSIQNGVWASLQRFALYALRIREVLSQMSAAETIPIIMRVLEMVHQGPLVDVGESISRTIDFEQSSERERTAVKRGVDANLDEMKRQYDGMEHLLTEVSEKMRGDIPEWAQHYVRNCVFFPQLGFLTIVSLNEQTRKPNYEGEGLNDVWEQMFVTEDEVYCKNRRMKEMDEHCGDTYCMIIDREIEILHELSVLVLSHQDAIREASDVIGELDSLLAMAVGSGKYGWVAPKVVPENVLRIEGGRHPLQELVVPSFISNDCDLAGGSGDENESNLSDEAAAGSSSPGGLPSTVILTGPNHSGKSIYLKQIALIVYLAHLGCFVPADQALIGVTDRILTRIATRESVTRQESAFAIDLRQAAFAMNFATRRSLVLIDEFGKGTNSQDGAGLLTALLGHFTGLGPERPKVLAATHFHEIFENGFLAESAELAFAHMDVHLDFDATAVEDQVTYLFKLVPGRSVSSFGSRCAAMNGIDDAVVERAESIILLLARNEDLESACSKLSDSETSKLEEAEGVARAFLEQEIEASQSVGRMQRTGGKYRAMLEQMLSAGASSTTSS</sequence>
<feature type="compositionally biased region" description="Polar residues" evidence="5">
    <location>
        <begin position="10"/>
        <end position="23"/>
    </location>
</feature>
<reference evidence="7 8" key="1">
    <citation type="submission" date="2023-01" db="EMBL/GenBank/DDBJ databases">
        <title>Analysis of 21 Apiospora genomes using comparative genomics revels a genus with tremendous synthesis potential of carbohydrate active enzymes and secondary metabolites.</title>
        <authorList>
            <person name="Sorensen T."/>
        </authorList>
    </citation>
    <scope>NUCLEOTIDE SEQUENCE [LARGE SCALE GENOMIC DNA]</scope>
    <source>
        <strain evidence="7 8">CBS 20057</strain>
    </source>
</reference>
<evidence type="ECO:0000313" key="8">
    <source>
        <dbReference type="Proteomes" id="UP001396898"/>
    </source>
</evidence>
<dbReference type="SUPFAM" id="SSF52540">
    <property type="entry name" value="P-loop containing nucleoside triphosphate hydrolases"/>
    <property type="match status" value="1"/>
</dbReference>
<protein>
    <submittedName>
        <fullName evidence="7">Bcmsh5</fullName>
    </submittedName>
</protein>
<feature type="compositionally biased region" description="Low complexity" evidence="5">
    <location>
        <begin position="36"/>
        <end position="59"/>
    </location>
</feature>
<name>A0ABR1SEN2_9PEZI</name>
<dbReference type="InterPro" id="IPR007696">
    <property type="entry name" value="DNA_mismatch_repair_MutS_core"/>
</dbReference>
<evidence type="ECO:0000256" key="5">
    <source>
        <dbReference type="SAM" id="MobiDB-lite"/>
    </source>
</evidence>
<dbReference type="Proteomes" id="UP001396898">
    <property type="component" value="Unassembled WGS sequence"/>
</dbReference>
<dbReference type="PANTHER" id="PTHR11361:SF20">
    <property type="entry name" value="MUTS PROTEIN HOMOLOG 5"/>
    <property type="match status" value="1"/>
</dbReference>
<dbReference type="Gene3D" id="3.40.50.300">
    <property type="entry name" value="P-loop containing nucleotide triphosphate hydrolases"/>
    <property type="match status" value="1"/>
</dbReference>
<keyword evidence="8" id="KW-1185">Reference proteome</keyword>
<evidence type="ECO:0000256" key="3">
    <source>
        <dbReference type="ARBA" id="ARBA00022840"/>
    </source>
</evidence>
<dbReference type="PROSITE" id="PS00486">
    <property type="entry name" value="DNA_MISMATCH_REPAIR_2"/>
    <property type="match status" value="1"/>
</dbReference>
<comment type="similarity">
    <text evidence="1">Belongs to the DNA mismatch repair MutS family.</text>
</comment>
<keyword evidence="4" id="KW-0238">DNA-binding</keyword>
<dbReference type="EMBL" id="JAQQWI010000006">
    <property type="protein sequence ID" value="KAK8032768.1"/>
    <property type="molecule type" value="Genomic_DNA"/>
</dbReference>
<dbReference type="InterPro" id="IPR036187">
    <property type="entry name" value="DNA_mismatch_repair_MutS_sf"/>
</dbReference>
<feature type="domain" description="DNA mismatch repair proteins mutS family" evidence="6">
    <location>
        <begin position="818"/>
        <end position="834"/>
    </location>
</feature>
<dbReference type="SUPFAM" id="SSF48334">
    <property type="entry name" value="DNA repair protein MutS, domain III"/>
    <property type="match status" value="1"/>
</dbReference>
<evidence type="ECO:0000256" key="4">
    <source>
        <dbReference type="ARBA" id="ARBA00023125"/>
    </source>
</evidence>
<gene>
    <name evidence="7" type="ORF">PG991_002166</name>
</gene>
<keyword evidence="3" id="KW-0067">ATP-binding</keyword>
<comment type="caution">
    <text evidence="7">The sequence shown here is derived from an EMBL/GenBank/DDBJ whole genome shotgun (WGS) entry which is preliminary data.</text>
</comment>
<feature type="region of interest" description="Disordered" evidence="5">
    <location>
        <begin position="1"/>
        <end position="122"/>
    </location>
</feature>
<dbReference type="SMART" id="SM00534">
    <property type="entry name" value="MUTSac"/>
    <property type="match status" value="1"/>
</dbReference>
<evidence type="ECO:0000256" key="1">
    <source>
        <dbReference type="ARBA" id="ARBA00006271"/>
    </source>
</evidence>
<dbReference type="InterPro" id="IPR000432">
    <property type="entry name" value="DNA_mismatch_repair_MutS_C"/>
</dbReference>
<accession>A0ABR1SEN2</accession>
<feature type="compositionally biased region" description="Basic and acidic residues" evidence="5">
    <location>
        <begin position="107"/>
        <end position="117"/>
    </location>
</feature>
<keyword evidence="2" id="KW-0547">Nucleotide-binding</keyword>
<feature type="compositionally biased region" description="Low complexity" evidence="5">
    <location>
        <begin position="88"/>
        <end position="105"/>
    </location>
</feature>